<dbReference type="CDD" id="cd00082">
    <property type="entry name" value="HisKA"/>
    <property type="match status" value="1"/>
</dbReference>
<dbReference type="SUPFAM" id="SSF55874">
    <property type="entry name" value="ATPase domain of HSP90 chaperone/DNA topoisomerase II/histidine kinase"/>
    <property type="match status" value="1"/>
</dbReference>
<keyword evidence="6" id="KW-0812">Transmembrane</keyword>
<feature type="signal peptide" evidence="7">
    <location>
        <begin position="1"/>
        <end position="21"/>
    </location>
</feature>
<reference evidence="9 10" key="1">
    <citation type="submission" date="2015-12" db="EMBL/GenBank/DDBJ databases">
        <authorList>
            <person name="Shamseldin A."/>
            <person name="Moawad H."/>
            <person name="Abd El-Rahim W.M."/>
            <person name="Sadowsky M.J."/>
        </authorList>
    </citation>
    <scope>NUCLEOTIDE SEQUENCE [LARGE SCALE GENOMIC DNA]</scope>
    <source>
        <strain evidence="9 10">DG5B</strain>
    </source>
</reference>
<accession>A0A0U4BWN6</accession>
<dbReference type="InterPro" id="IPR036097">
    <property type="entry name" value="HisK_dim/P_sf"/>
</dbReference>
<dbReference type="PRINTS" id="PR00344">
    <property type="entry name" value="BCTRLSENSOR"/>
</dbReference>
<dbReference type="EMBL" id="CP013909">
    <property type="protein sequence ID" value="ALW84641.1"/>
    <property type="molecule type" value="Genomic_DNA"/>
</dbReference>
<dbReference type="Gene3D" id="1.10.287.130">
    <property type="match status" value="1"/>
</dbReference>
<name>A0A0U4BWN6_9BACT</name>
<keyword evidence="3" id="KW-0597">Phosphoprotein</keyword>
<keyword evidence="7" id="KW-0732">Signal</keyword>
<dbReference type="RefSeq" id="WP_068190954.1">
    <property type="nucleotide sequence ID" value="NZ_CP013909.1"/>
</dbReference>
<dbReference type="Gene3D" id="1.25.40.10">
    <property type="entry name" value="Tetratricopeptide repeat domain"/>
    <property type="match status" value="2"/>
</dbReference>
<dbReference type="GO" id="GO:0000155">
    <property type="term" value="F:phosphorelay sensor kinase activity"/>
    <property type="evidence" value="ECO:0007669"/>
    <property type="project" value="InterPro"/>
</dbReference>
<dbReference type="SUPFAM" id="SSF48452">
    <property type="entry name" value="TPR-like"/>
    <property type="match status" value="2"/>
</dbReference>
<keyword evidence="4" id="KW-0802">TPR repeat</keyword>
<comment type="catalytic activity">
    <reaction evidence="1">
        <text>ATP + protein L-histidine = ADP + protein N-phospho-L-histidine.</text>
        <dbReference type="EC" id="2.7.13.3"/>
    </reaction>
</comment>
<dbReference type="InterPro" id="IPR003594">
    <property type="entry name" value="HATPase_dom"/>
</dbReference>
<evidence type="ECO:0000256" key="1">
    <source>
        <dbReference type="ARBA" id="ARBA00000085"/>
    </source>
</evidence>
<dbReference type="STRING" id="1411621.AUC43_05825"/>
<gene>
    <name evidence="9" type="ORF">AUC43_05825</name>
</gene>
<dbReference type="SUPFAM" id="SSF47384">
    <property type="entry name" value="Homodimeric domain of signal transducing histidine kinase"/>
    <property type="match status" value="1"/>
</dbReference>
<feature type="coiled-coil region" evidence="5">
    <location>
        <begin position="421"/>
        <end position="451"/>
    </location>
</feature>
<dbReference type="PROSITE" id="PS50005">
    <property type="entry name" value="TPR"/>
    <property type="match status" value="1"/>
</dbReference>
<proteinExistence type="predicted"/>
<feature type="domain" description="Histidine kinase" evidence="8">
    <location>
        <begin position="460"/>
        <end position="701"/>
    </location>
</feature>
<dbReference type="EC" id="2.7.13.3" evidence="2"/>
<evidence type="ECO:0000313" key="9">
    <source>
        <dbReference type="EMBL" id="ALW84641.1"/>
    </source>
</evidence>
<dbReference type="InterPro" id="IPR036890">
    <property type="entry name" value="HATPase_C_sf"/>
</dbReference>
<dbReference type="InterPro" id="IPR005467">
    <property type="entry name" value="His_kinase_dom"/>
</dbReference>
<dbReference type="InterPro" id="IPR004358">
    <property type="entry name" value="Sig_transdc_His_kin-like_C"/>
</dbReference>
<evidence type="ECO:0000256" key="3">
    <source>
        <dbReference type="ARBA" id="ARBA00022553"/>
    </source>
</evidence>
<evidence type="ECO:0000256" key="4">
    <source>
        <dbReference type="PROSITE-ProRule" id="PRU00339"/>
    </source>
</evidence>
<dbReference type="InterPro" id="IPR019734">
    <property type="entry name" value="TPR_rpt"/>
</dbReference>
<dbReference type="Gene3D" id="3.30.565.10">
    <property type="entry name" value="Histidine kinase-like ATPase, C-terminal domain"/>
    <property type="match status" value="1"/>
</dbReference>
<keyword evidence="10" id="KW-1185">Reference proteome</keyword>
<keyword evidence="5" id="KW-0175">Coiled coil</keyword>
<feature type="chain" id="PRO_5006847497" description="histidine kinase" evidence="7">
    <location>
        <begin position="22"/>
        <end position="703"/>
    </location>
</feature>
<evidence type="ECO:0000256" key="7">
    <source>
        <dbReference type="SAM" id="SignalP"/>
    </source>
</evidence>
<dbReference type="InterPro" id="IPR011717">
    <property type="entry name" value="TPR-4"/>
</dbReference>
<dbReference type="Pfam" id="PF13424">
    <property type="entry name" value="TPR_12"/>
    <property type="match status" value="1"/>
</dbReference>
<evidence type="ECO:0000256" key="5">
    <source>
        <dbReference type="SAM" id="Coils"/>
    </source>
</evidence>
<feature type="repeat" description="TPR" evidence="4">
    <location>
        <begin position="161"/>
        <end position="194"/>
    </location>
</feature>
<dbReference type="PANTHER" id="PTHR43065">
    <property type="entry name" value="SENSOR HISTIDINE KINASE"/>
    <property type="match status" value="1"/>
</dbReference>
<dbReference type="Pfam" id="PF02518">
    <property type="entry name" value="HATPase_c"/>
    <property type="match status" value="1"/>
</dbReference>
<evidence type="ECO:0000259" key="8">
    <source>
        <dbReference type="PROSITE" id="PS50109"/>
    </source>
</evidence>
<evidence type="ECO:0000256" key="6">
    <source>
        <dbReference type="SAM" id="Phobius"/>
    </source>
</evidence>
<organism evidence="9 10">
    <name type="scientific">Hymenobacter sedentarius</name>
    <dbReference type="NCBI Taxonomy" id="1411621"/>
    <lineage>
        <taxon>Bacteria</taxon>
        <taxon>Pseudomonadati</taxon>
        <taxon>Bacteroidota</taxon>
        <taxon>Cytophagia</taxon>
        <taxon>Cytophagales</taxon>
        <taxon>Hymenobacteraceae</taxon>
        <taxon>Hymenobacter</taxon>
    </lineage>
</organism>
<evidence type="ECO:0000256" key="2">
    <source>
        <dbReference type="ARBA" id="ARBA00012438"/>
    </source>
</evidence>
<feature type="transmembrane region" description="Helical" evidence="6">
    <location>
        <begin position="398"/>
        <end position="418"/>
    </location>
</feature>
<dbReference type="PROSITE" id="PS50109">
    <property type="entry name" value="HIS_KIN"/>
    <property type="match status" value="1"/>
</dbReference>
<protein>
    <recommendedName>
        <fullName evidence="2">histidine kinase</fullName>
        <ecNumber evidence="2">2.7.13.3</ecNumber>
    </recommendedName>
</protein>
<dbReference type="InterPro" id="IPR011990">
    <property type="entry name" value="TPR-like_helical_dom_sf"/>
</dbReference>
<dbReference type="SMART" id="SM00387">
    <property type="entry name" value="HATPase_c"/>
    <property type="match status" value="1"/>
</dbReference>
<dbReference type="SMART" id="SM00388">
    <property type="entry name" value="HisKA"/>
    <property type="match status" value="1"/>
</dbReference>
<dbReference type="Proteomes" id="UP000059542">
    <property type="component" value="Chromosome"/>
</dbReference>
<dbReference type="KEGG" id="hyg:AUC43_05825"/>
<keyword evidence="6" id="KW-0472">Membrane</keyword>
<dbReference type="OrthoDB" id="9806995at2"/>
<sequence>MKKLLFLCWLMALAASAQVQAQVTARLQAAVRNHVQADTGRVNLLNALALAQYATAPQQTFAAYQEVLPLARRLHYAPGEAEALLGLGFYHRFRNEYGPAIAYTQQAQQIFRRLGDGLNLVKCLYNLSYIEFGQGHFAQAMAYSLDGLRQAEALHNKHWAILLYSQLGNTYLQLGEYDKAHQYLVQGLRLAEPAGDLSGIGHCAMILGDVYRQQGHWAQARRYYERGLATSTGNSADKGITLTLLRIGAMDERMGLYREAFATGFRILRRIKRLSDVGSLPEAQLLLAQAHLHAGRLDSALVYGRQALRAGQRSGTKSTSRDASEVLAEASARLGHFADAYRYHVSFKAYQDSLNSQDLSHRTAALQYQFELDKKQSQIRLLTRNEQLIRQKNQQQRWLLLGAMVGLAAVGGLSGLLWRNNRAKQRANARLEQQQQALKAAQAQLIQKEKMASLGELTAGIAHEMQNPLNFVNNFADVSAELVEELAEEHQRIARDTALETELMDSLRQNLHKISGHGRRAARIVTGMLEHARPISGVRQPTNLNALVAEYLRLAAHGPHTTAPAFHPTLITDFAADLGLVEVVPQEIGRVLLNVYANALYAVQQKAATLGPTYHPEIVVSTRRCAAQVEIRVRDNGVGMPAAVKEKAFQPFFTTKPAGEGTGLGLSLSYDIITQGHGGTLSLESQEGECTEVVLAFPLAQAT</sequence>
<keyword evidence="6" id="KW-1133">Transmembrane helix</keyword>
<dbReference type="GO" id="GO:0042802">
    <property type="term" value="F:identical protein binding"/>
    <property type="evidence" value="ECO:0007669"/>
    <property type="project" value="InterPro"/>
</dbReference>
<dbReference type="Pfam" id="PF07721">
    <property type="entry name" value="TPR_4"/>
    <property type="match status" value="1"/>
</dbReference>
<evidence type="ECO:0000313" key="10">
    <source>
        <dbReference type="Proteomes" id="UP000059542"/>
    </source>
</evidence>
<dbReference type="PANTHER" id="PTHR43065:SF42">
    <property type="entry name" value="TWO-COMPONENT SENSOR PPRA"/>
    <property type="match status" value="1"/>
</dbReference>
<dbReference type="AlphaFoldDB" id="A0A0U4BWN6"/>
<dbReference type="SMART" id="SM00028">
    <property type="entry name" value="TPR"/>
    <property type="match status" value="5"/>
</dbReference>
<dbReference type="InterPro" id="IPR003661">
    <property type="entry name" value="HisK_dim/P_dom"/>
</dbReference>